<dbReference type="EMBL" id="MGAL01000002">
    <property type="protein sequence ID" value="OGK49253.1"/>
    <property type="molecule type" value="Genomic_DNA"/>
</dbReference>
<name>A0A1F7J0Y3_9BACT</name>
<feature type="transmembrane region" description="Helical" evidence="1">
    <location>
        <begin position="6"/>
        <end position="25"/>
    </location>
</feature>
<dbReference type="AlphaFoldDB" id="A0A1F7J0Y3"/>
<dbReference type="Proteomes" id="UP000177141">
    <property type="component" value="Unassembled WGS sequence"/>
</dbReference>
<evidence type="ECO:0000313" key="3">
    <source>
        <dbReference type="Proteomes" id="UP000177141"/>
    </source>
</evidence>
<reference evidence="2 3" key="1">
    <citation type="journal article" date="2016" name="Nat. Commun.">
        <title>Thousands of microbial genomes shed light on interconnected biogeochemical processes in an aquifer system.</title>
        <authorList>
            <person name="Anantharaman K."/>
            <person name="Brown C.T."/>
            <person name="Hug L.A."/>
            <person name="Sharon I."/>
            <person name="Castelle C.J."/>
            <person name="Probst A.J."/>
            <person name="Thomas B.C."/>
            <person name="Singh A."/>
            <person name="Wilkins M.J."/>
            <person name="Karaoz U."/>
            <person name="Brodie E.L."/>
            <person name="Williams K.H."/>
            <person name="Hubbard S.S."/>
            <person name="Banfield J.F."/>
        </authorList>
    </citation>
    <scope>NUCLEOTIDE SEQUENCE [LARGE SCALE GENOMIC DNA]</scope>
</reference>
<proteinExistence type="predicted"/>
<gene>
    <name evidence="2" type="ORF">A3A93_00010</name>
</gene>
<keyword evidence="1" id="KW-1133">Transmembrane helix</keyword>
<dbReference type="STRING" id="1802061.A3A93_00010"/>
<organism evidence="2 3">
    <name type="scientific">Candidatus Roizmanbacteria bacterium RIFCSPLOWO2_01_FULL_38_12</name>
    <dbReference type="NCBI Taxonomy" id="1802061"/>
    <lineage>
        <taxon>Bacteria</taxon>
        <taxon>Candidatus Roizmaniibacteriota</taxon>
    </lineage>
</organism>
<keyword evidence="1" id="KW-0812">Transmembrane</keyword>
<accession>A0A1F7J0Y3</accession>
<keyword evidence="1" id="KW-0472">Membrane</keyword>
<evidence type="ECO:0000313" key="2">
    <source>
        <dbReference type="EMBL" id="OGK49253.1"/>
    </source>
</evidence>
<protein>
    <submittedName>
        <fullName evidence="2">Uncharacterized protein</fullName>
    </submittedName>
</protein>
<comment type="caution">
    <text evidence="2">The sequence shown here is derived from an EMBL/GenBank/DDBJ whole genome shotgun (WGS) entry which is preliminary data.</text>
</comment>
<evidence type="ECO:0000256" key="1">
    <source>
        <dbReference type="SAM" id="Phobius"/>
    </source>
</evidence>
<sequence length="224" mass="24261">MSTKTITRIIIGATIFVLVIIIFYVQSNLQQNVDREIVVEPEQVEATEPKKSKDSMTTDRLQEIEDSIAKLERNEVDQDLAIKDLSEKNEATVAASSTASDHKILTTTNAKGSSFTTTSTSYSPMAMFVNINCPVQCTLWIEFYTSSKNNSANNVNTYGVFLNGQDQSTYSQATIPVANGSVSIALNTSLSVAAGTHTVEIKTKTSGGTLTSDVSSLQVMGIER</sequence>